<evidence type="ECO:0000313" key="1">
    <source>
        <dbReference type="EMBL" id="MDK8362584.1"/>
    </source>
</evidence>
<evidence type="ECO:0000313" key="2">
    <source>
        <dbReference type="Proteomes" id="UP001240589"/>
    </source>
</evidence>
<name>A0AAW6ZE39_NEIMU</name>
<dbReference type="Pfam" id="PF03891">
    <property type="entry name" value="DUF333"/>
    <property type="match status" value="1"/>
</dbReference>
<dbReference type="PROSITE" id="PS51257">
    <property type="entry name" value="PROKAR_LIPOPROTEIN"/>
    <property type="match status" value="1"/>
</dbReference>
<dbReference type="PANTHER" id="PTHR38008">
    <property type="entry name" value="HEMOLYSIN-RELATED"/>
    <property type="match status" value="1"/>
</dbReference>
<accession>A0AAW6ZE39</accession>
<comment type="caution">
    <text evidence="1">The sequence shown here is derived from an EMBL/GenBank/DDBJ whole genome shotgun (WGS) entry which is preliminary data.</text>
</comment>
<dbReference type="EMBL" id="JASPBL010000060">
    <property type="protein sequence ID" value="MDK8362584.1"/>
    <property type="molecule type" value="Genomic_DNA"/>
</dbReference>
<gene>
    <name evidence="1" type="ORF">QP792_10370</name>
</gene>
<dbReference type="RefSeq" id="WP_285044917.1">
    <property type="nucleotide sequence ID" value="NZ_JASOLC010000001.1"/>
</dbReference>
<sequence>MIKPAVLSIAAATILAACGTSGKEDAPMVGMSNPASEFCVKQGGKLEVKKDKDGGEYALCHLPDGTVVEEWEYFRQNNKN</sequence>
<reference evidence="1" key="1">
    <citation type="submission" date="2023-05" db="EMBL/GenBank/DDBJ databases">
        <title>Genomic Catalog of Human Bladder Bacteria.</title>
        <authorList>
            <person name="Du J."/>
        </authorList>
    </citation>
    <scope>NUCLEOTIDE SEQUENCE</scope>
    <source>
        <strain evidence="1">UMB7974B</strain>
    </source>
</reference>
<dbReference type="InterPro" id="IPR005590">
    <property type="entry name" value="DUF333"/>
</dbReference>
<protein>
    <submittedName>
        <fullName evidence="1">DUF333 domain-containing protein</fullName>
    </submittedName>
</protein>
<dbReference type="Proteomes" id="UP001240589">
    <property type="component" value="Unassembled WGS sequence"/>
</dbReference>
<proteinExistence type="predicted"/>
<dbReference type="AlphaFoldDB" id="A0AAW6ZE39"/>
<dbReference type="PANTHER" id="PTHR38008:SF2">
    <property type="entry name" value="HEMOLYSIN"/>
    <property type="match status" value="1"/>
</dbReference>
<organism evidence="1 2">
    <name type="scientific">Neisseria mucosa</name>
    <dbReference type="NCBI Taxonomy" id="488"/>
    <lineage>
        <taxon>Bacteria</taxon>
        <taxon>Pseudomonadati</taxon>
        <taxon>Pseudomonadota</taxon>
        <taxon>Betaproteobacteria</taxon>
        <taxon>Neisseriales</taxon>
        <taxon>Neisseriaceae</taxon>
        <taxon>Neisseria</taxon>
    </lineage>
</organism>